<gene>
    <name evidence="3" type="ORF">MTP09_12525</name>
</gene>
<dbReference type="EMBL" id="CP094532">
    <property type="protein sequence ID" value="UOE40717.1"/>
    <property type="molecule type" value="Genomic_DNA"/>
</dbReference>
<keyword evidence="4" id="KW-1185">Reference proteome</keyword>
<dbReference type="InterPro" id="IPR026444">
    <property type="entry name" value="Secre_tail"/>
</dbReference>
<keyword evidence="1" id="KW-0732">Signal</keyword>
<evidence type="ECO:0000259" key="2">
    <source>
        <dbReference type="Pfam" id="PF18962"/>
    </source>
</evidence>
<evidence type="ECO:0000313" key="3">
    <source>
        <dbReference type="EMBL" id="UOE40717.1"/>
    </source>
</evidence>
<feature type="domain" description="Secretion system C-terminal sorting" evidence="2">
    <location>
        <begin position="478"/>
        <end position="548"/>
    </location>
</feature>
<protein>
    <submittedName>
        <fullName evidence="3">T9SS type A sorting domain-containing protein</fullName>
    </submittedName>
</protein>
<dbReference type="SUPFAM" id="SSF49899">
    <property type="entry name" value="Concanavalin A-like lectins/glucanases"/>
    <property type="match status" value="2"/>
</dbReference>
<dbReference type="NCBIfam" id="TIGR04183">
    <property type="entry name" value="Por_Secre_tail"/>
    <property type="match status" value="1"/>
</dbReference>
<dbReference type="Pfam" id="PF13385">
    <property type="entry name" value="Laminin_G_3"/>
    <property type="match status" value="2"/>
</dbReference>
<dbReference type="Gene3D" id="2.60.120.200">
    <property type="match status" value="2"/>
</dbReference>
<dbReference type="RefSeq" id="WP_243548684.1">
    <property type="nucleotide sequence ID" value="NZ_CP094532.1"/>
</dbReference>
<evidence type="ECO:0000256" key="1">
    <source>
        <dbReference type="ARBA" id="ARBA00022729"/>
    </source>
</evidence>
<dbReference type="Proteomes" id="UP000831460">
    <property type="component" value="Chromosome"/>
</dbReference>
<dbReference type="InterPro" id="IPR013320">
    <property type="entry name" value="ConA-like_dom_sf"/>
</dbReference>
<organism evidence="3 4">
    <name type="scientific">Chryseobacterium suipulveris</name>
    <dbReference type="NCBI Taxonomy" id="2929800"/>
    <lineage>
        <taxon>Bacteria</taxon>
        <taxon>Pseudomonadati</taxon>
        <taxon>Bacteroidota</taxon>
        <taxon>Flavobacteriia</taxon>
        <taxon>Flavobacteriales</taxon>
        <taxon>Weeksellaceae</taxon>
        <taxon>Chryseobacterium group</taxon>
        <taxon>Chryseobacterium</taxon>
    </lineage>
</organism>
<accession>A0ABY4BNF6</accession>
<dbReference type="Pfam" id="PF18962">
    <property type="entry name" value="Por_Secre_tail"/>
    <property type="match status" value="1"/>
</dbReference>
<sequence>MKKYFYILLIMIGFLTKAQNPIYHFKFDNSLTETNNPAHSFTMYTNGVPDSPYYYSDRFGEASGSLVRIPNTTNFFVSSVLPNLPVGNAARTISFWVRITDITQYDIQYFVGYGSNSVGESFGFSHGPNNTVRNYYWGTETNKVQYFKFGTWYYIAATYNPSNSIAKGNLFINGQLVGTSNETINTNNTEKKLYIGKTGASGLSSDKGFQIDDLKIYDSVLTEQQIFDEYQGAVTNSYPTTNLLAYFNFENNLTSHNGNYKFQETNNNNIPFVNTINGKGISFQQYFSLMNKNGIPGSGNISNDLGNEEFTIAFWYYTDGITATIPYPTVFEMNETLYFRHQVNPTAIYDAWGWLGMNNIWSEKNIGFGTGGWHHIAIVHKTSANIGMRMYFDGIDYGMNTSGYNAVALVNNLKTVYLGGGTTGGTLSPVKRFNGKIDELFFYNRALSSQEISQIKNYRTSNSLSVKDIEKGNNKFTIFPNPTSDYIQIKGEISNNTWIKIYDNTGKIVLYKTTLSEEKKVAVNHLPKGVYTIVIATKEGNIESHKFIKK</sequence>
<name>A0ABY4BNF6_9FLAO</name>
<evidence type="ECO:0000313" key="4">
    <source>
        <dbReference type="Proteomes" id="UP000831460"/>
    </source>
</evidence>
<proteinExistence type="predicted"/>
<reference evidence="3 4" key="1">
    <citation type="submission" date="2022-03" db="EMBL/GenBank/DDBJ databases">
        <title>Chryseobacterium sp. isolated from particulate matters in swine house.</title>
        <authorList>
            <person name="Won M."/>
            <person name="Kim S.-J."/>
            <person name="Kwon S.-W."/>
        </authorList>
    </citation>
    <scope>NUCLEOTIDE SEQUENCE [LARGE SCALE GENOMIC DNA]</scope>
    <source>
        <strain evidence="3 4">SC2-2</strain>
    </source>
</reference>